<accession>A0A2T4GTT7</accession>
<gene>
    <name evidence="1" type="ORF">FCULG_00007244</name>
</gene>
<protein>
    <submittedName>
        <fullName evidence="1">Uncharacterized protein</fullName>
    </submittedName>
</protein>
<dbReference type="Proteomes" id="UP000241587">
    <property type="component" value="Unassembled WGS sequence"/>
</dbReference>
<evidence type="ECO:0000313" key="2">
    <source>
        <dbReference type="Proteomes" id="UP000241587"/>
    </source>
</evidence>
<dbReference type="OrthoDB" id="4815524at2759"/>
<name>A0A2T4GTT7_FUSCU</name>
<organism evidence="1 2">
    <name type="scientific">Fusarium culmorum</name>
    <dbReference type="NCBI Taxonomy" id="5516"/>
    <lineage>
        <taxon>Eukaryota</taxon>
        <taxon>Fungi</taxon>
        <taxon>Dikarya</taxon>
        <taxon>Ascomycota</taxon>
        <taxon>Pezizomycotina</taxon>
        <taxon>Sordariomycetes</taxon>
        <taxon>Hypocreomycetidae</taxon>
        <taxon>Hypocreales</taxon>
        <taxon>Nectriaceae</taxon>
        <taxon>Fusarium</taxon>
    </lineage>
</organism>
<comment type="caution">
    <text evidence="1">The sequence shown here is derived from an EMBL/GenBank/DDBJ whole genome shotgun (WGS) entry which is preliminary data.</text>
</comment>
<dbReference type="AlphaFoldDB" id="A0A2T4GTT7"/>
<proteinExistence type="predicted"/>
<evidence type="ECO:0000313" key="1">
    <source>
        <dbReference type="EMBL" id="PTD06974.1"/>
    </source>
</evidence>
<sequence length="90" mass="10289">MVLYIKKWWKKANDSLDSDQDNADAADVQELERGDTKVKDMKNAKLGPLLKRVLNTRAGLYLFWRYMIGRRLQSSLEANSTDLSTLGTNP</sequence>
<keyword evidence="2" id="KW-1185">Reference proteome</keyword>
<reference evidence="1 2" key="1">
    <citation type="submission" date="2018-02" db="EMBL/GenBank/DDBJ databases">
        <title>Fusarium culmorum secondary metabolites in fungal-bacterial-plant interactions.</title>
        <authorList>
            <person name="Schmidt R."/>
        </authorList>
    </citation>
    <scope>NUCLEOTIDE SEQUENCE [LARGE SCALE GENOMIC DNA]</scope>
    <source>
        <strain evidence="1 2">PV</strain>
    </source>
</reference>
<dbReference type="EMBL" id="PVEM01000006">
    <property type="protein sequence ID" value="PTD06974.1"/>
    <property type="molecule type" value="Genomic_DNA"/>
</dbReference>